<organism evidence="1 2">
    <name type="scientific">Nostoc flagelliforme FACHB-838</name>
    <dbReference type="NCBI Taxonomy" id="2692904"/>
    <lineage>
        <taxon>Bacteria</taxon>
        <taxon>Bacillati</taxon>
        <taxon>Cyanobacteriota</taxon>
        <taxon>Cyanophyceae</taxon>
        <taxon>Nostocales</taxon>
        <taxon>Nostocaceae</taxon>
        <taxon>Nostoc</taxon>
    </lineage>
</organism>
<comment type="caution">
    <text evidence="1">The sequence shown here is derived from an EMBL/GenBank/DDBJ whole genome shotgun (WGS) entry which is preliminary data.</text>
</comment>
<dbReference type="EMBL" id="JACJSI010000566">
    <property type="protein sequence ID" value="MBD2536832.1"/>
    <property type="molecule type" value="Genomic_DNA"/>
</dbReference>
<dbReference type="Proteomes" id="UP000623440">
    <property type="component" value="Unassembled WGS sequence"/>
</dbReference>
<protein>
    <submittedName>
        <fullName evidence="1">Uncharacterized protein</fullName>
    </submittedName>
</protein>
<keyword evidence="2" id="KW-1185">Reference proteome</keyword>
<proteinExistence type="predicted"/>
<accession>A0ABR8E6X8</accession>
<sequence>MYNPVPVFHLLLQDNPYLFTTEGLSSLLWDCVHMKSPNRHKFTYPSLLNKQVYLAIAGLEGSAEDELMIYRIMSNPQVWYNFTKVRQQDQPFENIGEEFYSSFGIEIYLQHRIINSIRYLQKSLNISGIRQTNIAVRDRLFSYPTVEEHLVILDRDRLTLQQSVPEIIKYFISLAQIPPEYRLFLVDEKEQKIPTSVSIVENAASNAAIAEISTESFDWELTGANSWRGKSVERLDPDKIRLTLHLDWDENEFIFFEAQHPDLSRFPWTTEAAY</sequence>
<evidence type="ECO:0000313" key="2">
    <source>
        <dbReference type="Proteomes" id="UP000623440"/>
    </source>
</evidence>
<evidence type="ECO:0000313" key="1">
    <source>
        <dbReference type="EMBL" id="MBD2536832.1"/>
    </source>
</evidence>
<reference evidence="1 2" key="1">
    <citation type="journal article" date="2020" name="ISME J.">
        <title>Comparative genomics reveals insights into cyanobacterial evolution and habitat adaptation.</title>
        <authorList>
            <person name="Chen M.Y."/>
            <person name="Teng W.K."/>
            <person name="Zhao L."/>
            <person name="Hu C.X."/>
            <person name="Zhou Y.K."/>
            <person name="Han B.P."/>
            <person name="Song L.R."/>
            <person name="Shu W.S."/>
        </authorList>
    </citation>
    <scope>NUCLEOTIDE SEQUENCE [LARGE SCALE GENOMIC DNA]</scope>
    <source>
        <strain evidence="1 2">FACHB-838</strain>
    </source>
</reference>
<dbReference type="RefSeq" id="WP_190947485.1">
    <property type="nucleotide sequence ID" value="NZ_JACJSI010000566.1"/>
</dbReference>
<name>A0ABR8E6X8_9NOSO</name>
<gene>
    <name evidence="1" type="ORF">H6G97_49440</name>
</gene>